<dbReference type="InterPro" id="IPR001150">
    <property type="entry name" value="Gly_radical"/>
</dbReference>
<dbReference type="AlphaFoldDB" id="A0A844G4U7"/>
<gene>
    <name evidence="7" type="ORF">FYJ85_17310</name>
</gene>
<feature type="coiled-coil region" evidence="4">
    <location>
        <begin position="188"/>
        <end position="222"/>
    </location>
</feature>
<dbReference type="PANTHER" id="PTHR43641">
    <property type="entry name" value="FORMATE ACETYLTRANSFERASE 3-RELATED"/>
    <property type="match status" value="1"/>
</dbReference>
<evidence type="ECO:0000313" key="7">
    <source>
        <dbReference type="EMBL" id="MST98797.1"/>
    </source>
</evidence>
<dbReference type="PANTHER" id="PTHR43641:SF2">
    <property type="entry name" value="DEHYDRATASE YBIW-RELATED"/>
    <property type="match status" value="1"/>
</dbReference>
<dbReference type="Proteomes" id="UP000435649">
    <property type="component" value="Unassembled WGS sequence"/>
</dbReference>
<feature type="domain" description="Glycine radical" evidence="5">
    <location>
        <begin position="638"/>
        <end position="773"/>
    </location>
</feature>
<comment type="caution">
    <text evidence="7">The sequence shown here is derived from an EMBL/GenBank/DDBJ whole genome shotgun (WGS) entry which is preliminary data.</text>
</comment>
<proteinExistence type="predicted"/>
<evidence type="ECO:0000256" key="3">
    <source>
        <dbReference type="PROSITE-ProRule" id="PRU00493"/>
    </source>
</evidence>
<evidence type="ECO:0000256" key="1">
    <source>
        <dbReference type="ARBA" id="ARBA00022818"/>
    </source>
</evidence>
<evidence type="ECO:0000256" key="2">
    <source>
        <dbReference type="ARBA" id="ARBA00023239"/>
    </source>
</evidence>
<feature type="domain" description="PFL" evidence="6">
    <location>
        <begin position="9"/>
        <end position="631"/>
    </location>
</feature>
<reference evidence="7 8" key="1">
    <citation type="submission" date="2019-08" db="EMBL/GenBank/DDBJ databases">
        <title>In-depth cultivation of the pig gut microbiome towards novel bacterial diversity and tailored functional studies.</title>
        <authorList>
            <person name="Wylensek D."/>
            <person name="Hitch T.C.A."/>
            <person name="Clavel T."/>
        </authorList>
    </citation>
    <scope>NUCLEOTIDE SEQUENCE [LARGE SCALE GENOMIC DNA]</scope>
    <source>
        <strain evidence="7 8">BBE-744-WT-12</strain>
    </source>
</reference>
<protein>
    <recommendedName>
        <fullName evidence="9">Formate C-acetyltransferase</fullName>
    </recommendedName>
</protein>
<dbReference type="GO" id="GO:0005829">
    <property type="term" value="C:cytosol"/>
    <property type="evidence" value="ECO:0007669"/>
    <property type="project" value="TreeGrafter"/>
</dbReference>
<name>A0A844G4U7_9BACT</name>
<dbReference type="RefSeq" id="WP_154419781.1">
    <property type="nucleotide sequence ID" value="NZ_VUNS01000024.1"/>
</dbReference>
<keyword evidence="2" id="KW-0456">Lyase</keyword>
<keyword evidence="4" id="KW-0175">Coiled coil</keyword>
<dbReference type="InterPro" id="IPR051215">
    <property type="entry name" value="GRE"/>
</dbReference>
<dbReference type="InterPro" id="IPR004184">
    <property type="entry name" value="PFL_dom"/>
</dbReference>
<dbReference type="Gene3D" id="3.20.70.20">
    <property type="match status" value="1"/>
</dbReference>
<evidence type="ECO:0000259" key="6">
    <source>
        <dbReference type="PROSITE" id="PS51554"/>
    </source>
</evidence>
<keyword evidence="1" id="KW-0556">Organic radical</keyword>
<accession>A0A844G4U7</accession>
<sequence>MKKTEIFSEGIEKLLKWKFAQKRMTGWFEYQELKMNIRVNYTDPDAPENQPEILCECVRQMKLSIPEGSVIAGTQDDAFSPSYALINPAFQIETFAGYCDPVAIYNDIEPDAEFTRERIEKVRSYYGSSRYTKALSAVYEATGKLTEEVAFFVEPVTGHTIPDLRPILRNGIDNVTVAENAAPFRKALEAAKVLAARYAELAEKLQIERANDANEVARLKEIAAACRRVPAQGARNLHEAVQSAALLWQAMTLEQAPNPYAFSVGNLDRILAPYLGDTPHDEAVQLVRSFLAFLMVGERCWAISQNIMVGGRDEKGNDLTSEMSYIVLDAFFVSNNPQPALSVKLHAGTPDALYQSLGRFFFTPGHSTPSLFNDDMMFRILKTKKVAPADMPDYSIAGCQEPLIMGKESANTTNSWLNLAKVLELTLNDGKSLLSGEKLALGYQELGYTSFNAVATDLEAAFFRQLDWILKQLEHAANGCTEAIAIQSVPFTSALMEGLKNGRDMRDIRHPGVTYHASGCLIHGLGVVADSLVAVKHGLAEMPDFTTTLLSALQNNFKNNEAFRSYLQNLPKYGNDEAEPDEVAVRLSHLVSEKVHTLRNPAGNPFLPDYSTPSTHLLYGYHVGATPDGRSAREMLGYGIDPRRESVHNGRIDQILSERKLAFGDFTGGYASHLGISPEVFRNGTTTDEKMKIFSEKIIKPLFRFGNEVENAPFYVYFNIDSKMNLRKVLAEPKKYAPNGIYIMRIHGTFVNFLDLSPAIQEDIIARLDADETVA</sequence>
<keyword evidence="8" id="KW-1185">Reference proteome</keyword>
<dbReference type="EMBL" id="VUNS01000024">
    <property type="protein sequence ID" value="MST98797.1"/>
    <property type="molecule type" value="Genomic_DNA"/>
</dbReference>
<organism evidence="7 8">
    <name type="scientific">Victivallis lenta</name>
    <dbReference type="NCBI Taxonomy" id="2606640"/>
    <lineage>
        <taxon>Bacteria</taxon>
        <taxon>Pseudomonadati</taxon>
        <taxon>Lentisphaerota</taxon>
        <taxon>Lentisphaeria</taxon>
        <taxon>Victivallales</taxon>
        <taxon>Victivallaceae</taxon>
        <taxon>Victivallis</taxon>
    </lineage>
</organism>
<dbReference type="Pfam" id="PF02901">
    <property type="entry name" value="PFL-like"/>
    <property type="match status" value="1"/>
</dbReference>
<evidence type="ECO:0008006" key="9">
    <source>
        <dbReference type="Google" id="ProtNLM"/>
    </source>
</evidence>
<dbReference type="GO" id="GO:0016829">
    <property type="term" value="F:lyase activity"/>
    <property type="evidence" value="ECO:0007669"/>
    <property type="project" value="UniProtKB-KW"/>
</dbReference>
<evidence type="ECO:0000256" key="4">
    <source>
        <dbReference type="SAM" id="Coils"/>
    </source>
</evidence>
<comment type="caution">
    <text evidence="3">Lacks conserved residue(s) required for the propagation of feature annotation.</text>
</comment>
<evidence type="ECO:0000313" key="8">
    <source>
        <dbReference type="Proteomes" id="UP000435649"/>
    </source>
</evidence>
<dbReference type="SUPFAM" id="SSF51998">
    <property type="entry name" value="PFL-like glycyl radical enzymes"/>
    <property type="match status" value="1"/>
</dbReference>
<dbReference type="PROSITE" id="PS51149">
    <property type="entry name" value="GLY_RADICAL_2"/>
    <property type="match status" value="1"/>
</dbReference>
<evidence type="ECO:0000259" key="5">
    <source>
        <dbReference type="PROSITE" id="PS51149"/>
    </source>
</evidence>
<dbReference type="PROSITE" id="PS51554">
    <property type="entry name" value="PFL"/>
    <property type="match status" value="1"/>
</dbReference>